<dbReference type="PROSITE" id="PS00136">
    <property type="entry name" value="SUBTILASE_ASP"/>
    <property type="match status" value="1"/>
</dbReference>
<evidence type="ECO:0000256" key="11">
    <source>
        <dbReference type="SAM" id="SignalP"/>
    </source>
</evidence>
<feature type="domain" description="SLH" evidence="12">
    <location>
        <begin position="1252"/>
        <end position="1313"/>
    </location>
</feature>
<feature type="active site" description="Charge relay system" evidence="7 8">
    <location>
        <position position="197"/>
    </location>
</feature>
<dbReference type="CDD" id="cd07474">
    <property type="entry name" value="Peptidases_S8_subtilisin_Vpr-like"/>
    <property type="match status" value="1"/>
</dbReference>
<protein>
    <submittedName>
        <fullName evidence="13">Peptidase S8</fullName>
    </submittedName>
</protein>
<sequence>MASTNTWRACTRIGLSAVLGLGLIASTAVPLNAAETPLRGQDPDLRTSQQHTQQQVLSPSMLKAQGTIPVYVKFKGQGAYEQTQPRAVLQNRQAPVNAQAQVQAIKTRVESQAQSVAGESHAKVLYTTHNVMPGVALMGDAQAIRDLASRPDVERISPIVPKYRQNAGSVVDTGAAENWARQNTGYTGKGIKIAVIDSGIDYTHADFGGPGTKEAFDEATKLTNMPEASSGLYDPAKFLGGYDLAGDDYNGLNTAVPDNNPIDCISGGHGTHVAGTAAGWGVDAQGKTFRGDYSTLTPEKLGEMKIGPGSAPDAQLYSFRVFGCSGATNLVGQALDKVLDPNGDGDFSDRTQVVNMSLGGEFSPEDDPESYAVETLFRQGVLAVVSAGNANGYNGAGDTYSNSGQPANAISALTVANSVGSTYAVDAAQILAPSQIAGKIPGDYSVDYNYSKASEETLRGKVVAAPASNKFGCEAFSAEDSAKLKDRWVFIEWANEDGTISCGSKVRFDNAEKAGAKGVVLSSQEERAELGIAGNETIPGFRVAKSASDKVREAAQAGTLEIRLGEDLKGGLRVQSGKFDELTTSSARGFHGSYGYTKPDLAAPGNNISSAAVGTGTGSIQYTGTSMSAPFASGVAAQVLQAHQDYSPIQIKAAMMNSADHDLHDAAGHIYAVDRVGSGRIDAKAAVDTHVLLYNADRPEQVSQTFGVLEYAADAGQQSLTREMTVENFDSKVHTYSISYAGSTDMPGVEFSMPSSITVQPGEKKNFQVKVTIDPAHLEKTMDPAMEKTQSSIDLNTGKTMVPEQARQFIASESGRIKLAEGDQTLRVPLHAAPKPVSTMKVAGNNVQVPAGSSQTRVTLEGTELNQGGYRSLLGAFEWGASVNRINPTNLWVSSDMKANLQHVGASSNAPALKGAGKDPNEGTLSFGISTWRNWDVISEENTFTVNIDTDGNNRADYVLKTDRSAGLDFPIVRLMGYKNGSLEQLAYYPLNGAWGDTDTNMMDTNTLIMSVPLKDLGLTAENAPQIRYSVESITQYEWENVSQTDWITYSPFAPKVWFSGTESSIPGLFADAPATELTLHRASDAGSAKALFLHLHNGTGDLSGSQGASGERAQVLPVSEQSTETPSAPRFTDVKEGDMFYTEIAWLAQRRITTGYPDGSFRPAENTSRAAMAAYFYRLAGSPQFTAPSTPTFKDVAPGDQFYKEIEWFAAQRLTTGYADGTFRPQDAVNRDAMAAFFYRYAGSPAFTAPDKPTFKDVAPNSMFYREIEWLAAQKVTTGWPDQTYRPLEPIHRDAMAAFLYRYNQGVLKAEG</sequence>
<feature type="region of interest" description="Disordered" evidence="10">
    <location>
        <begin position="35"/>
        <end position="55"/>
    </location>
</feature>
<keyword evidence="14" id="KW-1185">Reference proteome</keyword>
<dbReference type="Gene3D" id="2.60.40.10">
    <property type="entry name" value="Immunoglobulins"/>
    <property type="match status" value="1"/>
</dbReference>
<evidence type="ECO:0000256" key="9">
    <source>
        <dbReference type="RuleBase" id="RU003355"/>
    </source>
</evidence>
<dbReference type="PANTHER" id="PTHR43806">
    <property type="entry name" value="PEPTIDASE S8"/>
    <property type="match status" value="1"/>
</dbReference>
<feature type="active site" description="Charge relay system" evidence="7 8">
    <location>
        <position position="626"/>
    </location>
</feature>
<evidence type="ECO:0000256" key="7">
    <source>
        <dbReference type="PIRSR" id="PIRSR615500-1"/>
    </source>
</evidence>
<feature type="chain" id="PRO_5012879691" evidence="11">
    <location>
        <begin position="34"/>
        <end position="1313"/>
    </location>
</feature>
<evidence type="ECO:0000256" key="2">
    <source>
        <dbReference type="ARBA" id="ARBA00022512"/>
    </source>
</evidence>
<keyword evidence="5 8" id="KW-0378">Hydrolase</keyword>
<dbReference type="PROSITE" id="PS51272">
    <property type="entry name" value="SLH"/>
    <property type="match status" value="3"/>
</dbReference>
<dbReference type="InterPro" id="IPR013783">
    <property type="entry name" value="Ig-like_fold"/>
</dbReference>
<dbReference type="EMBL" id="PDEV01000003">
    <property type="protein sequence ID" value="PEN15971.1"/>
    <property type="molecule type" value="Genomic_DNA"/>
</dbReference>
<name>A0A2A8D4X9_9MICC</name>
<feature type="compositionally biased region" description="Polar residues" evidence="10">
    <location>
        <begin position="46"/>
        <end position="55"/>
    </location>
</feature>
<proteinExistence type="inferred from homology"/>
<dbReference type="Pfam" id="PF00395">
    <property type="entry name" value="SLH"/>
    <property type="match status" value="3"/>
</dbReference>
<comment type="similarity">
    <text evidence="1 8 9">Belongs to the peptidase S8 family.</text>
</comment>
<dbReference type="Pfam" id="PF00082">
    <property type="entry name" value="Peptidase_S8"/>
    <property type="match status" value="1"/>
</dbReference>
<dbReference type="RefSeq" id="WP_098042832.1">
    <property type="nucleotide sequence ID" value="NZ_JAOVAQ010000002.1"/>
</dbReference>
<dbReference type="PROSITE" id="PS00137">
    <property type="entry name" value="SUBTILASE_HIS"/>
    <property type="match status" value="1"/>
</dbReference>
<evidence type="ECO:0000256" key="1">
    <source>
        <dbReference type="ARBA" id="ARBA00011073"/>
    </source>
</evidence>
<evidence type="ECO:0000313" key="14">
    <source>
        <dbReference type="Proteomes" id="UP000219947"/>
    </source>
</evidence>
<dbReference type="InterPro" id="IPR003137">
    <property type="entry name" value="PA_domain"/>
</dbReference>
<dbReference type="SUPFAM" id="SSF52743">
    <property type="entry name" value="Subtilisin-like"/>
    <property type="match status" value="1"/>
</dbReference>
<feature type="region of interest" description="Disordered" evidence="10">
    <location>
        <begin position="1103"/>
        <end position="1133"/>
    </location>
</feature>
<dbReference type="InterPro" id="IPR023827">
    <property type="entry name" value="Peptidase_S8_Asp-AS"/>
</dbReference>
<dbReference type="InterPro" id="IPR023828">
    <property type="entry name" value="Peptidase_S8_Ser-AS"/>
</dbReference>
<reference evidence="13" key="1">
    <citation type="submission" date="2017-10" db="EMBL/GenBank/DDBJ databases">
        <title>Kefir isolates.</title>
        <authorList>
            <person name="Kim Y."/>
            <person name="Blasche S."/>
        </authorList>
    </citation>
    <scope>NUCLEOTIDE SEQUENCE [LARGE SCALE GENOMIC DNA]</scope>
    <source>
        <strain evidence="13">OG2-2</strain>
    </source>
</reference>
<dbReference type="GO" id="GO:0006508">
    <property type="term" value="P:proteolysis"/>
    <property type="evidence" value="ECO:0007669"/>
    <property type="project" value="UniProtKB-KW"/>
</dbReference>
<dbReference type="Gene3D" id="3.40.50.200">
    <property type="entry name" value="Peptidase S8/S53 domain"/>
    <property type="match status" value="2"/>
</dbReference>
<dbReference type="PROSITE" id="PS51892">
    <property type="entry name" value="SUBTILASE"/>
    <property type="match status" value="1"/>
</dbReference>
<evidence type="ECO:0000313" key="13">
    <source>
        <dbReference type="EMBL" id="PEN15971.1"/>
    </source>
</evidence>
<evidence type="ECO:0000256" key="8">
    <source>
        <dbReference type="PROSITE-ProRule" id="PRU01240"/>
    </source>
</evidence>
<dbReference type="InterPro" id="IPR001119">
    <property type="entry name" value="SLH_dom"/>
</dbReference>
<dbReference type="GO" id="GO:0004252">
    <property type="term" value="F:serine-type endopeptidase activity"/>
    <property type="evidence" value="ECO:0007669"/>
    <property type="project" value="UniProtKB-UniRule"/>
</dbReference>
<evidence type="ECO:0000256" key="6">
    <source>
        <dbReference type="ARBA" id="ARBA00022825"/>
    </source>
</evidence>
<dbReference type="InterPro" id="IPR034213">
    <property type="entry name" value="S8_Vpr-like"/>
</dbReference>
<organism evidence="13 14">
    <name type="scientific">Rothia dentocariosa</name>
    <dbReference type="NCBI Taxonomy" id="2047"/>
    <lineage>
        <taxon>Bacteria</taxon>
        <taxon>Bacillati</taxon>
        <taxon>Actinomycetota</taxon>
        <taxon>Actinomycetes</taxon>
        <taxon>Micrococcales</taxon>
        <taxon>Micrococcaceae</taxon>
        <taxon>Rothia</taxon>
    </lineage>
</organism>
<dbReference type="Pfam" id="PF02225">
    <property type="entry name" value="PA"/>
    <property type="match status" value="1"/>
</dbReference>
<dbReference type="Proteomes" id="UP000219947">
    <property type="component" value="Unassembled WGS sequence"/>
</dbReference>
<keyword evidence="4 11" id="KW-0732">Signal</keyword>
<dbReference type="GO" id="GO:0005975">
    <property type="term" value="P:carbohydrate metabolic process"/>
    <property type="evidence" value="ECO:0007669"/>
    <property type="project" value="UniProtKB-ARBA"/>
</dbReference>
<accession>A0A2A8D4X9</accession>
<dbReference type="PRINTS" id="PR00723">
    <property type="entry name" value="SUBTILISIN"/>
</dbReference>
<feature type="signal peptide" evidence="11">
    <location>
        <begin position="1"/>
        <end position="33"/>
    </location>
</feature>
<evidence type="ECO:0000259" key="12">
    <source>
        <dbReference type="PROSITE" id="PS51272"/>
    </source>
</evidence>
<keyword evidence="2" id="KW-0134">Cell wall</keyword>
<dbReference type="InterPro" id="IPR036852">
    <property type="entry name" value="Peptidase_S8/S53_dom_sf"/>
</dbReference>
<evidence type="ECO:0000256" key="4">
    <source>
        <dbReference type="ARBA" id="ARBA00022729"/>
    </source>
</evidence>
<keyword evidence="3 8" id="KW-0645">Protease</keyword>
<dbReference type="InterPro" id="IPR050131">
    <property type="entry name" value="Peptidase_S8_subtilisin-like"/>
</dbReference>
<gene>
    <name evidence="13" type="ORF">CRM92_07705</name>
</gene>
<feature type="active site" description="Charge relay system" evidence="7 8">
    <location>
        <position position="269"/>
    </location>
</feature>
<feature type="domain" description="SLH" evidence="12">
    <location>
        <begin position="1128"/>
        <end position="1191"/>
    </location>
</feature>
<keyword evidence="2" id="KW-0964">Secreted</keyword>
<dbReference type="PROSITE" id="PS00138">
    <property type="entry name" value="SUBTILASE_SER"/>
    <property type="match status" value="1"/>
</dbReference>
<evidence type="ECO:0000256" key="10">
    <source>
        <dbReference type="SAM" id="MobiDB-lite"/>
    </source>
</evidence>
<dbReference type="InterPro" id="IPR015500">
    <property type="entry name" value="Peptidase_S8_subtilisin-rel"/>
</dbReference>
<evidence type="ECO:0000256" key="5">
    <source>
        <dbReference type="ARBA" id="ARBA00022801"/>
    </source>
</evidence>
<comment type="caution">
    <text evidence="13">The sequence shown here is derived from an EMBL/GenBank/DDBJ whole genome shotgun (WGS) entry which is preliminary data.</text>
</comment>
<dbReference type="InterPro" id="IPR000209">
    <property type="entry name" value="Peptidase_S8/S53_dom"/>
</dbReference>
<evidence type="ECO:0000256" key="3">
    <source>
        <dbReference type="ARBA" id="ARBA00022670"/>
    </source>
</evidence>
<keyword evidence="6 8" id="KW-0720">Serine protease</keyword>
<dbReference type="InterPro" id="IPR022398">
    <property type="entry name" value="Peptidase_S8_His-AS"/>
</dbReference>
<dbReference type="PANTHER" id="PTHR43806:SF11">
    <property type="entry name" value="CEREVISIN-RELATED"/>
    <property type="match status" value="1"/>
</dbReference>
<feature type="domain" description="SLH" evidence="12">
    <location>
        <begin position="1192"/>
        <end position="1251"/>
    </location>
</feature>